<dbReference type="AntiFam" id="ANF00007">
    <property type="entry name" value="Shadow ORF (opposite clpB)"/>
</dbReference>
<reference evidence="1" key="1">
    <citation type="submission" date="2019-08" db="EMBL/GenBank/DDBJ databases">
        <authorList>
            <person name="Kucharzyk K."/>
            <person name="Murdoch R.W."/>
            <person name="Higgins S."/>
            <person name="Loffler F."/>
        </authorList>
    </citation>
    <scope>NUCLEOTIDE SEQUENCE</scope>
</reference>
<proteinExistence type="predicted"/>
<organism evidence="1">
    <name type="scientific">bioreactor metagenome</name>
    <dbReference type="NCBI Taxonomy" id="1076179"/>
    <lineage>
        <taxon>unclassified sequences</taxon>
        <taxon>metagenomes</taxon>
        <taxon>ecological metagenomes</taxon>
    </lineage>
</organism>
<accession>A0A644XYA3</accession>
<dbReference type="AlphaFoldDB" id="A0A644XYA3"/>
<dbReference type="EMBL" id="VSSQ01003454">
    <property type="protein sequence ID" value="MPM20768.1"/>
    <property type="molecule type" value="Genomic_DNA"/>
</dbReference>
<sequence length="90" mass="10347">MLFHVFAHVEADDRVFGSEHFDCQLFGQFGLTDTGRPYEQEGTDRSVFTAQSDSVSADGFRYFGDGFILTDDVFLQIGIKIFQLRLFFFK</sequence>
<gene>
    <name evidence="1" type="ORF">SDC9_67204</name>
</gene>
<evidence type="ECO:0000313" key="1">
    <source>
        <dbReference type="EMBL" id="MPM20768.1"/>
    </source>
</evidence>
<protein>
    <submittedName>
        <fullName evidence="1">Uncharacterized protein</fullName>
    </submittedName>
</protein>
<name>A0A644XYA3_9ZZZZ</name>
<comment type="caution">
    <text evidence="1">The sequence shown here is derived from an EMBL/GenBank/DDBJ whole genome shotgun (WGS) entry which is preliminary data.</text>
</comment>